<evidence type="ECO:0008006" key="3">
    <source>
        <dbReference type="Google" id="ProtNLM"/>
    </source>
</evidence>
<dbReference type="EMBL" id="CAYU010000047">
    <property type="protein sequence ID" value="CCY76861.1"/>
    <property type="molecule type" value="Genomic_DNA"/>
</dbReference>
<proteinExistence type="predicted"/>
<gene>
    <name evidence="1" type="ORF">BN569_00455</name>
</gene>
<reference evidence="1" key="1">
    <citation type="submission" date="2012-11" db="EMBL/GenBank/DDBJ databases">
        <title>Dependencies among metagenomic species, viruses, plasmids and units of genetic variation.</title>
        <authorList>
            <person name="Nielsen H.B."/>
            <person name="Almeida M."/>
            <person name="Juncker A.S."/>
            <person name="Rasmussen S."/>
            <person name="Li J."/>
            <person name="Sunagawa S."/>
            <person name="Plichta D."/>
            <person name="Gautier L."/>
            <person name="Le Chatelier E."/>
            <person name="Peletier E."/>
            <person name="Bonde I."/>
            <person name="Nielsen T."/>
            <person name="Manichanh C."/>
            <person name="Arumugam M."/>
            <person name="Batto J."/>
            <person name="Santos M.B.Q.D."/>
            <person name="Blom N."/>
            <person name="Borruel N."/>
            <person name="Burgdorf K.S."/>
            <person name="Boumezbeur F."/>
            <person name="Casellas F."/>
            <person name="Dore J."/>
            <person name="Guarner F."/>
            <person name="Hansen T."/>
            <person name="Hildebrand F."/>
            <person name="Kaas R.S."/>
            <person name="Kennedy S."/>
            <person name="Kristiansen K."/>
            <person name="Kultima J.R."/>
            <person name="Leonard P."/>
            <person name="Levenez F."/>
            <person name="Lund O."/>
            <person name="Moumen B."/>
            <person name="Le Paslier D."/>
            <person name="Pons N."/>
            <person name="Pedersen O."/>
            <person name="Prifti E."/>
            <person name="Qin J."/>
            <person name="Raes J."/>
            <person name="Tap J."/>
            <person name="Tims S."/>
            <person name="Ussery D.W."/>
            <person name="Yamada T."/>
            <person name="MetaHit consortium"/>
            <person name="Renault P."/>
            <person name="Sicheritz-Ponten T."/>
            <person name="Bork P."/>
            <person name="Wang J."/>
            <person name="Brunak S."/>
            <person name="Ehrlich S.D."/>
        </authorList>
    </citation>
    <scope>NUCLEOTIDE SEQUENCE [LARGE SCALE GENOMIC DNA]</scope>
</reference>
<organism evidence="1 2">
    <name type="scientific">Eshraghiella crossota CAG:259</name>
    <dbReference type="NCBI Taxonomy" id="1263062"/>
    <lineage>
        <taxon>Bacteria</taxon>
        <taxon>Bacillati</taxon>
        <taxon>Bacillota</taxon>
        <taxon>Clostridia</taxon>
        <taxon>Lachnospirales</taxon>
        <taxon>Lachnospiraceae</taxon>
        <taxon>Eshraghiella</taxon>
    </lineage>
</organism>
<evidence type="ECO:0000313" key="2">
    <source>
        <dbReference type="Proteomes" id="UP000018300"/>
    </source>
</evidence>
<dbReference type="PROSITE" id="PS51257">
    <property type="entry name" value="PROKAR_LIPOPROTEIN"/>
    <property type="match status" value="1"/>
</dbReference>
<accession>R5LUS9</accession>
<protein>
    <recommendedName>
        <fullName evidence="3">Lipoprotein</fullName>
    </recommendedName>
</protein>
<comment type="caution">
    <text evidence="1">The sequence shown here is derived from an EMBL/GenBank/DDBJ whole genome shotgun (WGS) entry which is preliminary data.</text>
</comment>
<dbReference type="AlphaFoldDB" id="R5LUS9"/>
<dbReference type="Proteomes" id="UP000018300">
    <property type="component" value="Unassembled WGS sequence"/>
</dbReference>
<name>R5LUS9_9FIRM</name>
<evidence type="ECO:0000313" key="1">
    <source>
        <dbReference type="EMBL" id="CCY76861.1"/>
    </source>
</evidence>
<sequence length="247" mass="29455">MEVFAVRKTSITIVIMIMTIMLSGCGKNKSEKINEKELEIEQKYGIEIEKVREEDLKVISEYFAKLPDGFVEELKTYQDYEEYQDRKIYIYVSGDGVTDVKNDVSRGDYWILNNNKEIEDQLAYCTMESVSYNISYRKKGTNLLHAWNRYNPSIYDYSDDKEYFKYLYNEDNTEEAYFIGEEPVLYAMDDEARIFALLMTEDEKGFEILDKAPNIRKKAFYIRNMMDYAFETVDETAYWNRYFTETE</sequence>